<dbReference type="InterPro" id="IPR052922">
    <property type="entry name" value="Cytidylate_Kinase-2"/>
</dbReference>
<evidence type="ECO:0000313" key="1">
    <source>
        <dbReference type="EMBL" id="MFD3264791.1"/>
    </source>
</evidence>
<evidence type="ECO:0000313" key="2">
    <source>
        <dbReference type="Proteomes" id="UP001598130"/>
    </source>
</evidence>
<dbReference type="Proteomes" id="UP001598130">
    <property type="component" value="Unassembled WGS sequence"/>
</dbReference>
<evidence type="ECO:0008006" key="3">
    <source>
        <dbReference type="Google" id="ProtNLM"/>
    </source>
</evidence>
<reference evidence="1 2" key="1">
    <citation type="submission" date="2022-09" db="EMBL/GenBank/DDBJ databases">
        <title>New species of Phenylobacterium.</title>
        <authorList>
            <person name="Mieszkin S."/>
        </authorList>
    </citation>
    <scope>NUCLEOTIDE SEQUENCE [LARGE SCALE GENOMIC DNA]</scope>
    <source>
        <strain evidence="1 2">HK31-G</strain>
    </source>
</reference>
<name>A0ABW6CRS1_9CAUL</name>
<keyword evidence="2" id="KW-1185">Reference proteome</keyword>
<accession>A0ABW6CRS1</accession>
<gene>
    <name evidence="1" type="ORF">OCL97_12575</name>
</gene>
<sequence>MRIAVVGSSGSGKSTLAKRLGAALNVPAIELDAINWRPGWKALSADDPKAFRDEVSAAVAAEAWITDGNYSAVLPAILARATHVIWLDYERPVIMWRVITRSFQRAWTKQELWPGAGNRETFAQWRDPDHPVLWAWRTFHRRRTRYEEAFAHPRLAHLTVTRLRHPREAEPLVQRLGREAVGA</sequence>
<dbReference type="PANTHER" id="PTHR37816:SF1">
    <property type="entry name" value="TOXIN"/>
    <property type="match status" value="1"/>
</dbReference>
<dbReference type="SUPFAM" id="SSF52540">
    <property type="entry name" value="P-loop containing nucleoside triphosphate hydrolases"/>
    <property type="match status" value="1"/>
</dbReference>
<proteinExistence type="predicted"/>
<dbReference type="PANTHER" id="PTHR37816">
    <property type="entry name" value="YALI0E33011P"/>
    <property type="match status" value="1"/>
</dbReference>
<dbReference type="Gene3D" id="3.40.50.300">
    <property type="entry name" value="P-loop containing nucleotide triphosphate hydrolases"/>
    <property type="match status" value="1"/>
</dbReference>
<dbReference type="InterPro" id="IPR027417">
    <property type="entry name" value="P-loop_NTPase"/>
</dbReference>
<protein>
    <recommendedName>
        <fullName evidence="3">Adenylate kinase</fullName>
    </recommendedName>
</protein>
<organism evidence="1 2">
    <name type="scientific">Phenylobacterium ferrooxidans</name>
    <dbReference type="NCBI Taxonomy" id="2982689"/>
    <lineage>
        <taxon>Bacteria</taxon>
        <taxon>Pseudomonadati</taxon>
        <taxon>Pseudomonadota</taxon>
        <taxon>Alphaproteobacteria</taxon>
        <taxon>Caulobacterales</taxon>
        <taxon>Caulobacteraceae</taxon>
        <taxon>Phenylobacterium</taxon>
    </lineage>
</organism>
<dbReference type="EMBL" id="JAOTJD010000022">
    <property type="protein sequence ID" value="MFD3264791.1"/>
    <property type="molecule type" value="Genomic_DNA"/>
</dbReference>
<dbReference type="RefSeq" id="WP_377370360.1">
    <property type="nucleotide sequence ID" value="NZ_JAOTJD010000022.1"/>
</dbReference>
<comment type="caution">
    <text evidence="1">The sequence shown here is derived from an EMBL/GenBank/DDBJ whole genome shotgun (WGS) entry which is preliminary data.</text>
</comment>